<dbReference type="PANTHER" id="PTHR34595">
    <property type="entry name" value="BLR5612 PROTEIN"/>
    <property type="match status" value="1"/>
</dbReference>
<evidence type="ECO:0000313" key="3">
    <source>
        <dbReference type="EMBL" id="MEV0712557.1"/>
    </source>
</evidence>
<dbReference type="InterPro" id="IPR007296">
    <property type="entry name" value="DUF403"/>
</dbReference>
<name>A0ABV3G4F7_9NOCA</name>
<feature type="compositionally biased region" description="Gly residues" evidence="1">
    <location>
        <begin position="183"/>
        <end position="243"/>
    </location>
</feature>
<protein>
    <submittedName>
        <fullName evidence="3">Alpha-E domain-containing protein</fullName>
    </submittedName>
</protein>
<feature type="compositionally biased region" description="Polar residues" evidence="1">
    <location>
        <begin position="95"/>
        <end position="105"/>
    </location>
</feature>
<feature type="compositionally biased region" description="Low complexity" evidence="1">
    <location>
        <begin position="136"/>
        <end position="182"/>
    </location>
</feature>
<feature type="domain" description="DUF403" evidence="2">
    <location>
        <begin position="301"/>
        <end position="542"/>
    </location>
</feature>
<dbReference type="InterPro" id="IPR051680">
    <property type="entry name" value="ATP-dep_Glu-Cys_Ligase-2"/>
</dbReference>
<comment type="caution">
    <text evidence="3">The sequence shown here is derived from an EMBL/GenBank/DDBJ whole genome shotgun (WGS) entry which is preliminary data.</text>
</comment>
<evidence type="ECO:0000256" key="1">
    <source>
        <dbReference type="SAM" id="MobiDB-lite"/>
    </source>
</evidence>
<reference evidence="3 4" key="1">
    <citation type="submission" date="2024-06" db="EMBL/GenBank/DDBJ databases">
        <title>The Natural Products Discovery Center: Release of the First 8490 Sequenced Strains for Exploring Actinobacteria Biosynthetic Diversity.</title>
        <authorList>
            <person name="Kalkreuter E."/>
            <person name="Kautsar S.A."/>
            <person name="Yang D."/>
            <person name="Bader C.D."/>
            <person name="Teijaro C.N."/>
            <person name="Fluegel L."/>
            <person name="Davis C.M."/>
            <person name="Simpson J.R."/>
            <person name="Lauterbach L."/>
            <person name="Steele A.D."/>
            <person name="Gui C."/>
            <person name="Meng S."/>
            <person name="Li G."/>
            <person name="Viehrig K."/>
            <person name="Ye F."/>
            <person name="Su P."/>
            <person name="Kiefer A.F."/>
            <person name="Nichols A."/>
            <person name="Cepeda A.J."/>
            <person name="Yan W."/>
            <person name="Fan B."/>
            <person name="Jiang Y."/>
            <person name="Adhikari A."/>
            <person name="Zheng C.-J."/>
            <person name="Schuster L."/>
            <person name="Cowan T.M."/>
            <person name="Smanski M.J."/>
            <person name="Chevrette M.G."/>
            <person name="De Carvalho L.P.S."/>
            <person name="Shen B."/>
        </authorList>
    </citation>
    <scope>NUCLEOTIDE SEQUENCE [LARGE SCALE GENOMIC DNA]</scope>
    <source>
        <strain evidence="3 4">NPDC050403</strain>
    </source>
</reference>
<feature type="compositionally biased region" description="Low complexity" evidence="1">
    <location>
        <begin position="14"/>
        <end position="37"/>
    </location>
</feature>
<keyword evidence="4" id="KW-1185">Reference proteome</keyword>
<dbReference type="Pfam" id="PF04168">
    <property type="entry name" value="Alpha-E"/>
    <property type="match status" value="1"/>
</dbReference>
<proteinExistence type="predicted"/>
<feature type="compositionally biased region" description="Polar residues" evidence="1">
    <location>
        <begin position="61"/>
        <end position="79"/>
    </location>
</feature>
<evidence type="ECO:0000313" key="4">
    <source>
        <dbReference type="Proteomes" id="UP001551695"/>
    </source>
</evidence>
<feature type="compositionally biased region" description="Low complexity" evidence="1">
    <location>
        <begin position="244"/>
        <end position="253"/>
    </location>
</feature>
<organism evidence="3 4">
    <name type="scientific">Nocardia aurea</name>
    <dbReference type="NCBI Taxonomy" id="2144174"/>
    <lineage>
        <taxon>Bacteria</taxon>
        <taxon>Bacillati</taxon>
        <taxon>Actinomycetota</taxon>
        <taxon>Actinomycetes</taxon>
        <taxon>Mycobacteriales</taxon>
        <taxon>Nocardiaceae</taxon>
        <taxon>Nocardia</taxon>
    </lineage>
</organism>
<gene>
    <name evidence="3" type="ORF">AB0I48_33875</name>
</gene>
<sequence>MVAATPVETPPVPQQATSVRSEGGSPAGGESPATAASVADTQAVPGSGPVDSGAVAANGDASATDSANSETEATRSPSTVGEDRSATPLGAAESGSGTTVPSSAQPGVVGEPQSAGGRSPSRSGAAGQDRSDAGVTSQADAGGQSQADSGGQSQSTDGRTQSSGGPSQSQSTGGQSQSSGGQSQSGGGQSQSQSGGGQSQSQSGGGQSQSQSGGGQSQSQSGGGQSQSQSGGGQSQSQSGGGRSQSQSAGEQSRTAGLTGGDAQPILGDQPALPRGNSGAGERDPRRTRASQLSSSASRAGYDYLMSLTLDPGLPGSLAFAIDRYGSAARAVRDQLSQDTWMILSAVDRALAEIRGSEEDGEAALSSMHSLTLAALLSLNGIGSESLVRDAGWYVMDIGKRIERGLALTALMSAALTQTFHGETQQVVTESVLRAAESLVSYRRRHRDSVRVSAVAGLLLFDASNPRSLAYQLDRLDENFQALPGASGSSRPQRLLADAQRMLRRVDPADLEATDADGKRTELAELLEGVHLRLRKVSESFETTKLSLPAGIQPLWGSTRVVG</sequence>
<dbReference type="EMBL" id="JBFAKC010000022">
    <property type="protein sequence ID" value="MEV0712557.1"/>
    <property type="molecule type" value="Genomic_DNA"/>
</dbReference>
<feature type="compositionally biased region" description="Low complexity" evidence="1">
    <location>
        <begin position="112"/>
        <end position="128"/>
    </location>
</feature>
<evidence type="ECO:0000259" key="2">
    <source>
        <dbReference type="Pfam" id="PF04168"/>
    </source>
</evidence>
<accession>A0ABV3G4F7</accession>
<feature type="region of interest" description="Disordered" evidence="1">
    <location>
        <begin position="1"/>
        <end position="296"/>
    </location>
</feature>
<dbReference type="PANTHER" id="PTHR34595:SF2">
    <property type="entry name" value="BLR2978 PROTEIN"/>
    <property type="match status" value="1"/>
</dbReference>
<dbReference type="Proteomes" id="UP001551695">
    <property type="component" value="Unassembled WGS sequence"/>
</dbReference>